<gene>
    <name evidence="1" type="ORF">PGT21_007804</name>
</gene>
<dbReference type="Proteomes" id="UP000324748">
    <property type="component" value="Unassembled WGS sequence"/>
</dbReference>
<accession>A0A5B0MJL1</accession>
<dbReference type="EMBL" id="VSWC01000145">
    <property type="protein sequence ID" value="KAA1076458.1"/>
    <property type="molecule type" value="Genomic_DNA"/>
</dbReference>
<keyword evidence="2" id="KW-1185">Reference proteome</keyword>
<sequence length="50" mass="5865">QIERTGRAGCRSGAVRQILRQEDMRTTGRTAPSNRLSELLCPISRWRWFF</sequence>
<proteinExistence type="predicted"/>
<feature type="non-terminal residue" evidence="1">
    <location>
        <position position="1"/>
    </location>
</feature>
<evidence type="ECO:0000313" key="1">
    <source>
        <dbReference type="EMBL" id="KAA1076458.1"/>
    </source>
</evidence>
<dbReference type="AlphaFoldDB" id="A0A5B0MJL1"/>
<reference evidence="1 2" key="1">
    <citation type="submission" date="2019-05" db="EMBL/GenBank/DDBJ databases">
        <title>Emergence of the Ug99 lineage of the wheat stem rust pathogen through somatic hybridization.</title>
        <authorList>
            <person name="Li F."/>
            <person name="Upadhyaya N.M."/>
            <person name="Sperschneider J."/>
            <person name="Matny O."/>
            <person name="Nguyen-Phuc H."/>
            <person name="Mago R."/>
            <person name="Raley C."/>
            <person name="Miller M.E."/>
            <person name="Silverstein K.A.T."/>
            <person name="Henningsen E."/>
            <person name="Hirsch C.D."/>
            <person name="Visser B."/>
            <person name="Pretorius Z.A."/>
            <person name="Steffenson B.J."/>
            <person name="Schwessinger B."/>
            <person name="Dodds P.N."/>
            <person name="Figueroa M."/>
        </authorList>
    </citation>
    <scope>NUCLEOTIDE SEQUENCE [LARGE SCALE GENOMIC DNA]</scope>
    <source>
        <strain evidence="1">21-0</strain>
    </source>
</reference>
<evidence type="ECO:0000313" key="2">
    <source>
        <dbReference type="Proteomes" id="UP000324748"/>
    </source>
</evidence>
<name>A0A5B0MJL1_PUCGR</name>
<protein>
    <submittedName>
        <fullName evidence="1">Uncharacterized protein</fullName>
    </submittedName>
</protein>
<comment type="caution">
    <text evidence="1">The sequence shown here is derived from an EMBL/GenBank/DDBJ whole genome shotgun (WGS) entry which is preliminary data.</text>
</comment>
<organism evidence="1 2">
    <name type="scientific">Puccinia graminis f. sp. tritici</name>
    <dbReference type="NCBI Taxonomy" id="56615"/>
    <lineage>
        <taxon>Eukaryota</taxon>
        <taxon>Fungi</taxon>
        <taxon>Dikarya</taxon>
        <taxon>Basidiomycota</taxon>
        <taxon>Pucciniomycotina</taxon>
        <taxon>Pucciniomycetes</taxon>
        <taxon>Pucciniales</taxon>
        <taxon>Pucciniaceae</taxon>
        <taxon>Puccinia</taxon>
    </lineage>
</organism>